<dbReference type="AlphaFoldDB" id="A0A8M1RR75"/>
<evidence type="ECO:0000313" key="1">
    <source>
        <dbReference type="Ensembl" id="ENSDARP00000123513"/>
    </source>
</evidence>
<dbReference type="HOGENOM" id="CLU_1360013_0_0_1"/>
<dbReference type="ZFIN" id="ZDB-GENE-100921-19">
    <property type="gene designation" value="si:ch73-7i4.1"/>
</dbReference>
<dbReference type="ZFIN" id="ZDB-GENE-141219-31">
    <property type="gene designation" value="si:ch211-57b15.2"/>
</dbReference>
<reference evidence="3" key="5">
    <citation type="submission" date="2025-08" db="UniProtKB">
        <authorList>
            <consortium name="RefSeq"/>
        </authorList>
    </citation>
    <scope>IDENTIFICATION</scope>
    <source>
        <strain evidence="3">Tuebingen</strain>
    </source>
</reference>
<keyword evidence="2" id="KW-1185">Reference proteome</keyword>
<dbReference type="Proteomes" id="UP000000437">
    <property type="component" value="Chromosome 9"/>
</dbReference>
<dbReference type="Bgee" id="ENSDARG00000094554">
    <property type="expression patterns" value="Expressed in testis and 13 other cell types or tissues"/>
</dbReference>
<gene>
    <name evidence="5" type="primary">si:ch211-57b15.2</name>
    <name evidence="3 4" type="synonym">si:ch73-7i4.1</name>
</gene>
<organism evidence="1">
    <name type="scientific">Danio rerio</name>
    <name type="common">Zebrafish</name>
    <name type="synonym">Brachydanio rerio</name>
    <dbReference type="NCBI Taxonomy" id="7955"/>
    <lineage>
        <taxon>Eukaryota</taxon>
        <taxon>Metazoa</taxon>
        <taxon>Chordata</taxon>
        <taxon>Craniata</taxon>
        <taxon>Vertebrata</taxon>
        <taxon>Euteleostomi</taxon>
        <taxon>Actinopterygii</taxon>
        <taxon>Neopterygii</taxon>
        <taxon>Teleostei</taxon>
        <taxon>Ostariophysi</taxon>
        <taxon>Cypriniformes</taxon>
        <taxon>Danionidae</taxon>
        <taxon>Danioninae</taxon>
        <taxon>Danio</taxon>
    </lineage>
</organism>
<dbReference type="KEGG" id="dre:101884831"/>
<dbReference type="AGR" id="ZFIN:ZDB-GENE-100921-19"/>
<protein>
    <submittedName>
        <fullName evidence="1">Si:ch73-7i4.1</fullName>
    </submittedName>
    <submittedName>
        <fullName evidence="3">Uncharacterized protein LOC100317638</fullName>
    </submittedName>
</protein>
<accession>A0A8M1RR75</accession>
<dbReference type="EMBL" id="CU469511">
    <property type="status" value="NOT_ANNOTATED_CDS"/>
    <property type="molecule type" value="Genomic_DNA"/>
</dbReference>
<reference evidence="3" key="4">
    <citation type="journal article" date="2016" name="BMC Genomics">
        <title>Gene evolution and gene expression after whole genome duplication in fish: the PhyloFish database.</title>
        <authorList>
            <person name="Pasquier J."/>
            <person name="Cabau C."/>
            <person name="Nguyen T."/>
            <person name="Jouanno E."/>
            <person name="Severac D."/>
            <person name="Braasch I."/>
            <person name="Journot L."/>
            <person name="Pontarotti P."/>
            <person name="Klopp C."/>
            <person name="Postlethwait J.H."/>
            <person name="Guiguen Y."/>
            <person name="Bobe J."/>
        </authorList>
    </citation>
    <scope>NUCLEOTIDE SEQUENCE</scope>
    <source>
        <strain evidence="3">Tuebingen</strain>
    </source>
</reference>
<dbReference type="Ensembl" id="ENSDART00000135947.2">
    <property type="protein sequence ID" value="ENSDARP00000123513.1"/>
    <property type="gene ID" value="ENSDARG00000094554.3"/>
</dbReference>
<dbReference type="KEGG" id="dre:100317638"/>
<reference evidence="1" key="1">
    <citation type="submission" date="2011-07" db="UniProtKB">
        <authorList>
            <consortium name="Ensembl"/>
        </authorList>
    </citation>
    <scope>IDENTIFICATION</scope>
    <source>
        <strain evidence="1">Tuebingen</strain>
    </source>
</reference>
<dbReference type="RefSeq" id="NP_001353305.1">
    <property type="nucleotide sequence ID" value="NM_001366376.1"/>
</dbReference>
<evidence type="ECO:0000313" key="5">
    <source>
        <dbReference type="ZFIN" id="ZDB-GENE-141219-31"/>
    </source>
</evidence>
<sequence>MPGGSTFRKCPHCMERLNCANRKCTKCGKLLDLKSRQTARMKVFRGQAQEWAKKMKKSRNQAKVFDSSALLVEKLKALGYFPLLLWGKYHPQKKKWTAQLQCPFQLPVVAHGVMEKIMCLFEGLLEGILLSKLLLKRKDIKEANPRMMPASFTANWKFFQYNMCPRHVKTRAVKKYWFIGTRAHHAKRPGPHLGNHRGTYK</sequence>
<dbReference type="OrthoDB" id="8964506at2759"/>
<name>A0A8M1RR75_DANRE</name>
<dbReference type="AGR" id="ZFIN:ZDB-GENE-141219-31"/>
<reference evidence="3" key="3">
    <citation type="journal article" date="2015" name="Nat. Commun.">
        <title>RFX transcription factors are essential for hearing in mice.</title>
        <authorList>
            <person name="Elkon R."/>
            <person name="Milon B."/>
            <person name="Morrison L."/>
            <person name="Shah M."/>
            <person name="Vijayakumar S."/>
            <person name="Racherla M."/>
            <person name="Leitch C.C."/>
            <person name="Silipino L."/>
            <person name="Hadi S."/>
            <person name="Weiss-Gayet M."/>
            <person name="Barras E."/>
            <person name="Schmid C.D."/>
            <person name="Ait-Lounis A."/>
            <person name="Barnes A."/>
            <person name="Song Y."/>
            <person name="Eisenman D.J."/>
            <person name="Eliyahu E."/>
            <person name="Frolenkov G.I."/>
            <person name="Strome S.E."/>
            <person name="Durand B."/>
            <person name="Zaghloul N.A."/>
            <person name="Jones S.M."/>
            <person name="Reith W."/>
            <person name="Hertzano R."/>
        </authorList>
    </citation>
    <scope>NUCLEOTIDE SEQUENCE</scope>
    <source>
        <strain evidence="3">Tuebingen</strain>
    </source>
</reference>
<accession>E9QBR8</accession>
<reference evidence="1" key="2">
    <citation type="journal article" date="2013" name="Nature">
        <title>The zebrafish reference genome sequence and its relationship to the human genome.</title>
        <authorList>
            <consortium name="Genome Reference Consortium Zebrafish"/>
            <person name="Howe K."/>
            <person name="Clark M.D."/>
            <person name="Torroja C.F."/>
            <person name="Torrance J."/>
            <person name="Berthelot C."/>
            <person name="Muffato M."/>
            <person name="Collins J.E."/>
            <person name="Humphray S."/>
            <person name="McLaren K."/>
            <person name="Matthews L."/>
            <person name="McLaren S."/>
            <person name="Sealy I."/>
            <person name="Caccamo M."/>
            <person name="Churcher C."/>
            <person name="Scott C."/>
            <person name="Barrett J.C."/>
            <person name="Koch R."/>
            <person name="Rauch G.J."/>
            <person name="White S."/>
            <person name="Chow W."/>
            <person name="Kilian B."/>
            <person name="Quintais L.T."/>
            <person name="Guerra-Assuncao J.A."/>
            <person name="Zhou Y."/>
            <person name="Gu Y."/>
            <person name="Yen J."/>
            <person name="Vogel J.H."/>
            <person name="Eyre T."/>
            <person name="Redmond S."/>
            <person name="Banerjee R."/>
            <person name="Chi J."/>
            <person name="Fu B."/>
            <person name="Langley E."/>
            <person name="Maguire S.F."/>
            <person name="Laird G.K."/>
            <person name="Lloyd D."/>
            <person name="Kenyon E."/>
            <person name="Donaldson S."/>
            <person name="Sehra H."/>
            <person name="Almeida-King J."/>
            <person name="Loveland J."/>
            <person name="Trevanion S."/>
            <person name="Jones M."/>
            <person name="Quail M."/>
            <person name="Willey D."/>
            <person name="Hunt A."/>
            <person name="Burton J."/>
            <person name="Sims S."/>
            <person name="McLay K."/>
            <person name="Plumb B."/>
            <person name="Davis J."/>
            <person name="Clee C."/>
            <person name="Oliver K."/>
            <person name="Clark R."/>
            <person name="Riddle C."/>
            <person name="Elliot D."/>
            <person name="Eliott D."/>
            <person name="Threadgold G."/>
            <person name="Harden G."/>
            <person name="Ware D."/>
            <person name="Begum S."/>
            <person name="Mortimore B."/>
            <person name="Mortimer B."/>
            <person name="Kerry G."/>
            <person name="Heath P."/>
            <person name="Phillimore B."/>
            <person name="Tracey A."/>
            <person name="Corby N."/>
            <person name="Dunn M."/>
            <person name="Johnson C."/>
            <person name="Wood J."/>
            <person name="Clark S."/>
            <person name="Pelan S."/>
            <person name="Griffiths G."/>
            <person name="Smith M."/>
            <person name="Glithero R."/>
            <person name="Howden P."/>
            <person name="Barker N."/>
            <person name="Lloyd C."/>
            <person name="Stevens C."/>
            <person name="Harley J."/>
            <person name="Holt K."/>
            <person name="Panagiotidis G."/>
            <person name="Lovell J."/>
            <person name="Beasley H."/>
            <person name="Henderson C."/>
            <person name="Gordon D."/>
            <person name="Auger K."/>
            <person name="Wright D."/>
            <person name="Collins J."/>
            <person name="Raisen C."/>
            <person name="Dyer L."/>
            <person name="Leung K."/>
            <person name="Robertson L."/>
            <person name="Ambridge K."/>
            <person name="Leongamornlert D."/>
            <person name="McGuire S."/>
            <person name="Gilderthorp R."/>
            <person name="Griffiths C."/>
            <person name="Manthravadi D."/>
            <person name="Nichol S."/>
            <person name="Barker G."/>
            <person name="Whitehead S."/>
            <person name="Kay M."/>
            <person name="Brown J."/>
            <person name="Murnane C."/>
            <person name="Gray E."/>
            <person name="Humphries M."/>
            <person name="Sycamore N."/>
            <person name="Barker D."/>
            <person name="Saunders D."/>
            <person name="Wallis J."/>
            <person name="Babbage A."/>
            <person name="Hammond S."/>
            <person name="Mashreghi-Mohammadi M."/>
            <person name="Barr L."/>
            <person name="Martin S."/>
            <person name="Wray P."/>
            <person name="Ellington A."/>
            <person name="Matthews N."/>
            <person name="Ellwood M."/>
            <person name="Woodmansey R."/>
            <person name="Clark G."/>
            <person name="Cooper J."/>
            <person name="Cooper J."/>
            <person name="Tromans A."/>
            <person name="Grafham D."/>
            <person name="Skuce C."/>
            <person name="Pandian R."/>
            <person name="Andrews R."/>
            <person name="Harrison E."/>
            <person name="Kimberley A."/>
            <person name="Garnett J."/>
            <person name="Fosker N."/>
            <person name="Hall R."/>
            <person name="Garner P."/>
            <person name="Kelly D."/>
            <person name="Bird C."/>
            <person name="Palmer S."/>
            <person name="Gehring I."/>
            <person name="Berger A."/>
            <person name="Dooley C.M."/>
            <person name="Ersan-Urun Z."/>
            <person name="Eser C."/>
            <person name="Geiger H."/>
            <person name="Geisler M."/>
            <person name="Karotki L."/>
            <person name="Kirn A."/>
            <person name="Konantz J."/>
            <person name="Konantz M."/>
            <person name="Oberlander M."/>
            <person name="Rudolph-Geiger S."/>
            <person name="Teucke M."/>
            <person name="Lanz C."/>
            <person name="Raddatz G."/>
            <person name="Osoegawa K."/>
            <person name="Zhu B."/>
            <person name="Rapp A."/>
            <person name="Widaa S."/>
            <person name="Langford C."/>
            <person name="Yang F."/>
            <person name="Schuster S.C."/>
            <person name="Carter N.P."/>
            <person name="Harrow J."/>
            <person name="Ning Z."/>
            <person name="Herrero J."/>
            <person name="Searle S.M."/>
            <person name="Enright A."/>
            <person name="Geisler R."/>
            <person name="Plasterk R.H."/>
            <person name="Lee C."/>
            <person name="Westerfield M."/>
            <person name="de Jong P.J."/>
            <person name="Zon L.I."/>
            <person name="Postlethwait J.H."/>
            <person name="Nusslein-Volhard C."/>
            <person name="Hubbard T.J."/>
            <person name="Roest Crollius H."/>
            <person name="Rogers J."/>
            <person name="Stemple D.L."/>
        </authorList>
    </citation>
    <scope>NUCLEOTIDE SEQUENCE [LARGE SCALE GENOMIC DNA]</scope>
    <source>
        <strain evidence="1">Tuebingen</strain>
    </source>
</reference>
<evidence type="ECO:0000313" key="3">
    <source>
        <dbReference type="RefSeq" id="NP_001353305.1"/>
    </source>
</evidence>
<evidence type="ECO:0000313" key="2">
    <source>
        <dbReference type="Proteomes" id="UP000000437"/>
    </source>
</evidence>
<proteinExistence type="predicted"/>
<evidence type="ECO:0000313" key="4">
    <source>
        <dbReference type="ZFIN" id="ZDB-GENE-100921-19"/>
    </source>
</evidence>
<dbReference type="GeneTree" id="ENSGT00800000125254"/>